<sequence>MTRGDQRDRAREKNLKAAGAKAKKQEGDPRKRAEHDAEMVRQKQKAKEEAARLAAAGGAPPPDPKSKVGVAAKQAQQKK</sequence>
<evidence type="ECO:0000259" key="2">
    <source>
        <dbReference type="Pfam" id="PF04419"/>
    </source>
</evidence>
<keyword evidence="4" id="KW-1185">Reference proteome</keyword>
<organism evidence="3 4">
    <name type="scientific">Saitozyma podzolica</name>
    <dbReference type="NCBI Taxonomy" id="1890683"/>
    <lineage>
        <taxon>Eukaryota</taxon>
        <taxon>Fungi</taxon>
        <taxon>Dikarya</taxon>
        <taxon>Basidiomycota</taxon>
        <taxon>Agaricomycotina</taxon>
        <taxon>Tremellomycetes</taxon>
        <taxon>Tremellales</taxon>
        <taxon>Trimorphomycetaceae</taxon>
        <taxon>Saitozyma</taxon>
    </lineage>
</organism>
<protein>
    <recommendedName>
        <fullName evidence="2">Small EDRK-rich factor-like N-terminal domain-containing protein</fullName>
    </recommendedName>
</protein>
<reference evidence="3 4" key="1">
    <citation type="submission" date="2018-11" db="EMBL/GenBank/DDBJ databases">
        <title>Genome sequence of Saitozyma podzolica DSM 27192.</title>
        <authorList>
            <person name="Aliyu H."/>
            <person name="Gorte O."/>
            <person name="Ochsenreither K."/>
        </authorList>
    </citation>
    <scope>NUCLEOTIDE SEQUENCE [LARGE SCALE GENOMIC DNA]</scope>
    <source>
        <strain evidence="3 4">DSM 27192</strain>
    </source>
</reference>
<name>A0A427YUT2_9TREE</name>
<dbReference type="Proteomes" id="UP000279259">
    <property type="component" value="Unassembled WGS sequence"/>
</dbReference>
<feature type="domain" description="Small EDRK-rich factor-like N-terminal" evidence="2">
    <location>
        <begin position="1"/>
        <end position="33"/>
    </location>
</feature>
<gene>
    <name evidence="3" type="ORF">EHS25_004648</name>
</gene>
<evidence type="ECO:0000313" key="4">
    <source>
        <dbReference type="Proteomes" id="UP000279259"/>
    </source>
</evidence>
<dbReference type="EMBL" id="RSCD01000002">
    <property type="protein sequence ID" value="RSH94842.1"/>
    <property type="molecule type" value="Genomic_DNA"/>
</dbReference>
<accession>A0A427YUT2</accession>
<dbReference type="STRING" id="1890683.A0A427YUT2"/>
<dbReference type="AlphaFoldDB" id="A0A427YUT2"/>
<proteinExistence type="predicted"/>
<dbReference type="Pfam" id="PF04419">
    <property type="entry name" value="SERF-like_N"/>
    <property type="match status" value="1"/>
</dbReference>
<evidence type="ECO:0000256" key="1">
    <source>
        <dbReference type="SAM" id="MobiDB-lite"/>
    </source>
</evidence>
<evidence type="ECO:0000313" key="3">
    <source>
        <dbReference type="EMBL" id="RSH94842.1"/>
    </source>
</evidence>
<feature type="region of interest" description="Disordered" evidence="1">
    <location>
        <begin position="1"/>
        <end position="79"/>
    </location>
</feature>
<feature type="compositionally biased region" description="Basic and acidic residues" evidence="1">
    <location>
        <begin position="23"/>
        <end position="51"/>
    </location>
</feature>
<dbReference type="InterPro" id="IPR007513">
    <property type="entry name" value="SERF-like_N"/>
</dbReference>
<feature type="compositionally biased region" description="Basic and acidic residues" evidence="1">
    <location>
        <begin position="1"/>
        <end position="15"/>
    </location>
</feature>
<comment type="caution">
    <text evidence="3">The sequence shown here is derived from an EMBL/GenBank/DDBJ whole genome shotgun (WGS) entry which is preliminary data.</text>
</comment>